<reference evidence="5 6" key="1">
    <citation type="submission" date="2020-04" db="EMBL/GenBank/DDBJ databases">
        <title>Advantages and limits of metagenomic assembly and binning of a giant virus.</title>
        <authorList>
            <person name="Schulz F."/>
            <person name="Andreani J."/>
            <person name="Francis R."/>
            <person name="Boudjemaa H."/>
            <person name="Bou Khalil J.Y."/>
            <person name="Lee J."/>
            <person name="La Scola B."/>
            <person name="Woyke T."/>
        </authorList>
    </citation>
    <scope>NUCLEOTIDE SEQUENCE [LARGE SCALE GENOMIC DNA]</scope>
    <source>
        <strain evidence="5 6">FV1/VV64</strain>
    </source>
</reference>
<dbReference type="PANTHER" id="PTHR42800:SF1">
    <property type="entry name" value="EXOINULINASE INUD (AFU_ORTHOLOGUE AFUA_5G00480)"/>
    <property type="match status" value="1"/>
</dbReference>
<gene>
    <name evidence="5" type="ORF">Fadolivirus_1_353</name>
</gene>
<feature type="domain" description="Glycosyl hydrolase family 32 N-terminal" evidence="4">
    <location>
        <begin position="4"/>
        <end position="294"/>
    </location>
</feature>
<accession>A0A7D3UU06</accession>
<evidence type="ECO:0000259" key="4">
    <source>
        <dbReference type="Pfam" id="PF00251"/>
    </source>
</evidence>
<dbReference type="Proteomes" id="UP001162001">
    <property type="component" value="Segment"/>
</dbReference>
<keyword evidence="6" id="KW-1185">Reference proteome</keyword>
<dbReference type="EMBL" id="MT418680">
    <property type="protein sequence ID" value="QKF93811.1"/>
    <property type="molecule type" value="Genomic_DNA"/>
</dbReference>
<dbReference type="SUPFAM" id="SSF75005">
    <property type="entry name" value="Arabinanase/levansucrase/invertase"/>
    <property type="match status" value="1"/>
</dbReference>
<evidence type="ECO:0000313" key="6">
    <source>
        <dbReference type="Proteomes" id="UP001162001"/>
    </source>
</evidence>
<dbReference type="InterPro" id="IPR013148">
    <property type="entry name" value="Glyco_hydro_32_N"/>
</dbReference>
<protein>
    <submittedName>
        <fullName evidence="5">Glycoside hydrolase family 32</fullName>
    </submittedName>
</protein>
<dbReference type="Pfam" id="PF00251">
    <property type="entry name" value="Glyco_hydro_32N"/>
    <property type="match status" value="1"/>
</dbReference>
<keyword evidence="3" id="KW-0326">Glycosidase</keyword>
<evidence type="ECO:0000256" key="1">
    <source>
        <dbReference type="ARBA" id="ARBA00009902"/>
    </source>
</evidence>
<name>A0A7D3UU06_9VIRU</name>
<sequence length="431" mass="49788">MALHYNISKGWLGDPNGLLYVNGTYHLFYQYEPNMSIFTPNMHWGHTTSVDLLQWTKLCIALYPDNLGSIWSGSAVLDTTNTAGFGENAIVCIYTSAGGETYESSDEPFTISIAYSLDGITFTKYENNPVIYNIVAGNRDPKVFRWNNSEWIMIMYLNKKEGYCILKSHNLKEWKISQMINISDFDDCPDLFLINKSNNNNEDNDNSMNKYILTGTYGKYVVGDFDGISFIQTSEIKQFSFGDTYSSQTWNNIPNTNNAIIIFRLGDMEDPNKKSQMSIPIKLTLDTDDTLKCEPIINILKYVYYEMHNQYIDNISVYIPSPIFILTISFKKDKGNTLIEFADGIFKYDHENSEISYNEYNVKLDNKNDIKLDDNNIDLQIISDLYSIEFFICNKKYIGCFQYGNIFSHINFKNIQVLNLKLSTNEQYYEQ</sequence>
<dbReference type="InterPro" id="IPR001362">
    <property type="entry name" value="Glyco_hydro_32"/>
</dbReference>
<proteinExistence type="inferred from homology"/>
<keyword evidence="2 5" id="KW-0378">Hydrolase</keyword>
<evidence type="ECO:0000313" key="5">
    <source>
        <dbReference type="EMBL" id="QKF93811.1"/>
    </source>
</evidence>
<dbReference type="CDD" id="cd18622">
    <property type="entry name" value="GH32_Inu-like"/>
    <property type="match status" value="1"/>
</dbReference>
<dbReference type="GO" id="GO:0005987">
    <property type="term" value="P:sucrose catabolic process"/>
    <property type="evidence" value="ECO:0007669"/>
    <property type="project" value="TreeGrafter"/>
</dbReference>
<dbReference type="GO" id="GO:0004575">
    <property type="term" value="F:sucrose alpha-glucosidase activity"/>
    <property type="evidence" value="ECO:0007669"/>
    <property type="project" value="TreeGrafter"/>
</dbReference>
<evidence type="ECO:0000256" key="3">
    <source>
        <dbReference type="ARBA" id="ARBA00023295"/>
    </source>
</evidence>
<dbReference type="Gene3D" id="2.115.10.20">
    <property type="entry name" value="Glycosyl hydrolase domain, family 43"/>
    <property type="match status" value="1"/>
</dbReference>
<dbReference type="PANTHER" id="PTHR42800">
    <property type="entry name" value="EXOINULINASE INUD (AFU_ORTHOLOGUE AFUA_5G00480)"/>
    <property type="match status" value="1"/>
</dbReference>
<comment type="similarity">
    <text evidence="1">Belongs to the glycosyl hydrolase 32 family.</text>
</comment>
<organism evidence="5 6">
    <name type="scientific">Fadolivirus FV1/VV64</name>
    <dbReference type="NCBI Taxonomy" id="3070911"/>
    <lineage>
        <taxon>Viruses</taxon>
        <taxon>Varidnaviria</taxon>
        <taxon>Bamfordvirae</taxon>
        <taxon>Nucleocytoviricota</taxon>
        <taxon>Megaviricetes</taxon>
        <taxon>Imitervirales</taxon>
        <taxon>Mimiviridae</taxon>
        <taxon>Klosneuvirinae</taxon>
        <taxon>Fadolivirus</taxon>
        <taxon>Fadolivirus algeromassiliense</taxon>
    </lineage>
</organism>
<dbReference type="InterPro" id="IPR023296">
    <property type="entry name" value="Glyco_hydro_beta-prop_sf"/>
</dbReference>
<dbReference type="SMART" id="SM00640">
    <property type="entry name" value="Glyco_32"/>
    <property type="match status" value="1"/>
</dbReference>
<evidence type="ECO:0000256" key="2">
    <source>
        <dbReference type="ARBA" id="ARBA00022801"/>
    </source>
</evidence>